<organism evidence="2 3">
    <name type="scientific">Trichonephila clavata</name>
    <name type="common">Joro spider</name>
    <name type="synonym">Nephila clavata</name>
    <dbReference type="NCBI Taxonomy" id="2740835"/>
    <lineage>
        <taxon>Eukaryota</taxon>
        <taxon>Metazoa</taxon>
        <taxon>Ecdysozoa</taxon>
        <taxon>Arthropoda</taxon>
        <taxon>Chelicerata</taxon>
        <taxon>Arachnida</taxon>
        <taxon>Araneae</taxon>
        <taxon>Araneomorphae</taxon>
        <taxon>Entelegynae</taxon>
        <taxon>Araneoidea</taxon>
        <taxon>Nephilidae</taxon>
        <taxon>Trichonephila</taxon>
    </lineage>
</organism>
<dbReference type="Proteomes" id="UP000887116">
    <property type="component" value="Unassembled WGS sequence"/>
</dbReference>
<reference evidence="2" key="1">
    <citation type="submission" date="2020-07" db="EMBL/GenBank/DDBJ databases">
        <title>Multicomponent nature underlies the extraordinary mechanical properties of spider dragline silk.</title>
        <authorList>
            <person name="Kono N."/>
            <person name="Nakamura H."/>
            <person name="Mori M."/>
            <person name="Yoshida Y."/>
            <person name="Ohtoshi R."/>
            <person name="Malay A.D."/>
            <person name="Moran D.A.P."/>
            <person name="Tomita M."/>
            <person name="Numata K."/>
            <person name="Arakawa K."/>
        </authorList>
    </citation>
    <scope>NUCLEOTIDE SEQUENCE</scope>
</reference>
<dbReference type="EMBL" id="BMAO01023857">
    <property type="protein sequence ID" value="GFQ91328.1"/>
    <property type="molecule type" value="Genomic_DNA"/>
</dbReference>
<evidence type="ECO:0000256" key="1">
    <source>
        <dbReference type="SAM" id="MobiDB-lite"/>
    </source>
</evidence>
<name>A0A8X6FY65_TRICU</name>
<accession>A0A8X6FY65</accession>
<feature type="compositionally biased region" description="Polar residues" evidence="1">
    <location>
        <begin position="65"/>
        <end position="77"/>
    </location>
</feature>
<proteinExistence type="predicted"/>
<feature type="region of interest" description="Disordered" evidence="1">
    <location>
        <begin position="1"/>
        <end position="79"/>
    </location>
</feature>
<evidence type="ECO:0000313" key="2">
    <source>
        <dbReference type="EMBL" id="GFQ91328.1"/>
    </source>
</evidence>
<comment type="caution">
    <text evidence="2">The sequence shown here is derived from an EMBL/GenBank/DDBJ whole genome shotgun (WGS) entry which is preliminary data.</text>
</comment>
<protein>
    <submittedName>
        <fullName evidence="2">Uncharacterized protein</fullName>
    </submittedName>
</protein>
<keyword evidence="3" id="KW-1185">Reference proteome</keyword>
<gene>
    <name evidence="2" type="ORF">TNCT_489451</name>
</gene>
<dbReference type="AlphaFoldDB" id="A0A8X6FY65"/>
<evidence type="ECO:0000313" key="3">
    <source>
        <dbReference type="Proteomes" id="UP000887116"/>
    </source>
</evidence>
<sequence length="126" mass="13697">MDAEKERKRLQRASRINPEPPKENIWEQRSQTAAQSPASQPGPSTSTSQSGPSITTSQPGPSAAPNKSNPVNSQNFPSDLLEKLNSPAVQDTFDLLEKFITIATTIPTKVGRIRAIRELIADEVSC</sequence>
<feature type="compositionally biased region" description="Low complexity" evidence="1">
    <location>
        <begin position="30"/>
        <end position="59"/>
    </location>
</feature>